<dbReference type="GO" id="GO:0016740">
    <property type="term" value="F:transferase activity"/>
    <property type="evidence" value="ECO:0007669"/>
    <property type="project" value="UniProtKB-KW"/>
</dbReference>
<dbReference type="InterPro" id="IPR023606">
    <property type="entry name" value="CoA-Trfase_III_dom_1_sf"/>
</dbReference>
<accession>A0ABP6SIE4</accession>
<comment type="caution">
    <text evidence="3">The sequence shown here is derived from an EMBL/GenBank/DDBJ whole genome shotgun (WGS) entry which is preliminary data.</text>
</comment>
<dbReference type="EMBL" id="BAAAYL010000001">
    <property type="protein sequence ID" value="GAA3377295.1"/>
    <property type="molecule type" value="Genomic_DNA"/>
</dbReference>
<evidence type="ECO:0000313" key="4">
    <source>
        <dbReference type="Proteomes" id="UP001499990"/>
    </source>
</evidence>
<dbReference type="Gene3D" id="3.30.1540.10">
    <property type="entry name" value="formyl-coa transferase, domain 3"/>
    <property type="match status" value="1"/>
</dbReference>
<dbReference type="RefSeq" id="WP_345041957.1">
    <property type="nucleotide sequence ID" value="NZ_BAAAYL010000001.1"/>
</dbReference>
<dbReference type="InterPro" id="IPR003673">
    <property type="entry name" value="CoA-Trfase_fam_III"/>
</dbReference>
<dbReference type="PANTHER" id="PTHR48207:SF3">
    <property type="entry name" value="SUCCINATE--HYDROXYMETHYLGLUTARATE COA-TRANSFERASE"/>
    <property type="match status" value="1"/>
</dbReference>
<evidence type="ECO:0000313" key="3">
    <source>
        <dbReference type="EMBL" id="GAA3377295.1"/>
    </source>
</evidence>
<dbReference type="InterPro" id="IPR044855">
    <property type="entry name" value="CoA-Trfase_III_dom3_sf"/>
</dbReference>
<feature type="region of interest" description="Disordered" evidence="2">
    <location>
        <begin position="354"/>
        <end position="391"/>
    </location>
</feature>
<evidence type="ECO:0000256" key="1">
    <source>
        <dbReference type="ARBA" id="ARBA00022679"/>
    </source>
</evidence>
<dbReference type="Pfam" id="PF02515">
    <property type="entry name" value="CoA_transf_3"/>
    <property type="match status" value="1"/>
</dbReference>
<feature type="compositionally biased region" description="Basic and acidic residues" evidence="2">
    <location>
        <begin position="375"/>
        <end position="384"/>
    </location>
</feature>
<reference evidence="4" key="1">
    <citation type="journal article" date="2019" name="Int. J. Syst. Evol. Microbiol.">
        <title>The Global Catalogue of Microorganisms (GCM) 10K type strain sequencing project: providing services to taxonomists for standard genome sequencing and annotation.</title>
        <authorList>
            <consortium name="The Broad Institute Genomics Platform"/>
            <consortium name="The Broad Institute Genome Sequencing Center for Infectious Disease"/>
            <person name="Wu L."/>
            <person name="Ma J."/>
        </authorList>
    </citation>
    <scope>NUCLEOTIDE SEQUENCE [LARGE SCALE GENOMIC DNA]</scope>
    <source>
        <strain evidence="4">JCM 9651</strain>
    </source>
</reference>
<sequence length="391" mass="41653">MRQGERIPEGALSGVVVADFGRVLAGPYMTMLLADLGADVIKIERPGSGDDTRAWGPPFADGEATYFLGVNRNKRSIALDLTDEQDLETARAIVARADVLVENFRPGTMDRLGLGYEELRALNPGLIYCSVTGFGAAEGAHLPGYDLLVQAMGGLMSVTGEPDGQGTKAGVALVDVITGLHAGLGVLAALRHRERTGEGQRVEVSLLTSLLSALTNQASAYVGAGVVPQAMGNRHPSIAPYEVFEAKDRPLVLAVGNDRQFRILCDRLGRADLADDPRFATNTARVAHREELLGELAEPLARRTADEWFDELTTAGVPCGPINDLAAAFGLAERLGLEARVRIDDPCRDAPADQVANPIGLGATPPVYRTAPPRLGEHTEDLRAELGLPKR</sequence>
<gene>
    <name evidence="3" type="ORF">GCM10020367_52420</name>
</gene>
<dbReference type="Gene3D" id="3.40.50.10540">
    <property type="entry name" value="Crotonobetainyl-coa:carnitine coa-transferase, domain 1"/>
    <property type="match status" value="1"/>
</dbReference>
<protein>
    <submittedName>
        <fullName evidence="3">CoA transferase</fullName>
    </submittedName>
</protein>
<dbReference type="PANTHER" id="PTHR48207">
    <property type="entry name" value="SUCCINATE--HYDROXYMETHYLGLUTARATE COA-TRANSFERASE"/>
    <property type="match status" value="1"/>
</dbReference>
<dbReference type="SUPFAM" id="SSF89796">
    <property type="entry name" value="CoA-transferase family III (CaiB/BaiF)"/>
    <property type="match status" value="1"/>
</dbReference>
<organism evidence="3 4">
    <name type="scientific">Streptomyces sannanensis</name>
    <dbReference type="NCBI Taxonomy" id="285536"/>
    <lineage>
        <taxon>Bacteria</taxon>
        <taxon>Bacillati</taxon>
        <taxon>Actinomycetota</taxon>
        <taxon>Actinomycetes</taxon>
        <taxon>Kitasatosporales</taxon>
        <taxon>Streptomycetaceae</taxon>
        <taxon>Streptomyces</taxon>
    </lineage>
</organism>
<evidence type="ECO:0000256" key="2">
    <source>
        <dbReference type="SAM" id="MobiDB-lite"/>
    </source>
</evidence>
<keyword evidence="1 3" id="KW-0808">Transferase</keyword>
<name>A0ABP6SIE4_9ACTN</name>
<proteinExistence type="predicted"/>
<keyword evidence="4" id="KW-1185">Reference proteome</keyword>
<dbReference type="Proteomes" id="UP001499990">
    <property type="component" value="Unassembled WGS sequence"/>
</dbReference>
<dbReference type="InterPro" id="IPR050483">
    <property type="entry name" value="CoA-transferase_III_domain"/>
</dbReference>